<proteinExistence type="predicted"/>
<evidence type="ECO:0000313" key="3">
    <source>
        <dbReference type="Proteomes" id="UP000294003"/>
    </source>
</evidence>
<name>A0ABY0H2R8_9PEZI</name>
<feature type="compositionally biased region" description="Low complexity" evidence="1">
    <location>
        <begin position="11"/>
        <end position="24"/>
    </location>
</feature>
<feature type="region of interest" description="Disordered" evidence="1">
    <location>
        <begin position="1"/>
        <end position="50"/>
    </location>
</feature>
<accession>A0ABY0H2R8</accession>
<reference evidence="2 3" key="1">
    <citation type="submission" date="2018-06" db="EMBL/GenBank/DDBJ databases">
        <title>Complete Genomes of Monosporascus.</title>
        <authorList>
            <person name="Robinson A.J."/>
            <person name="Natvig D.O."/>
        </authorList>
    </citation>
    <scope>NUCLEOTIDE SEQUENCE [LARGE SCALE GENOMIC DNA]</scope>
    <source>
        <strain evidence="2 3">CBS 609.92</strain>
    </source>
</reference>
<evidence type="ECO:0000313" key="2">
    <source>
        <dbReference type="EMBL" id="RYO82636.1"/>
    </source>
</evidence>
<feature type="compositionally biased region" description="Low complexity" evidence="1">
    <location>
        <begin position="134"/>
        <end position="146"/>
    </location>
</feature>
<feature type="region of interest" description="Disordered" evidence="1">
    <location>
        <begin position="99"/>
        <end position="146"/>
    </location>
</feature>
<evidence type="ECO:0000256" key="1">
    <source>
        <dbReference type="SAM" id="MobiDB-lite"/>
    </source>
</evidence>
<keyword evidence="3" id="KW-1185">Reference proteome</keyword>
<protein>
    <recommendedName>
        <fullName evidence="4">SMP-30/Gluconolactonase/LRE-like region domain-containing protein</fullName>
    </recommendedName>
</protein>
<comment type="caution">
    <text evidence="2">The sequence shown here is derived from an EMBL/GenBank/DDBJ whole genome shotgun (WGS) entry which is preliminary data.</text>
</comment>
<gene>
    <name evidence="2" type="ORF">DL762_006509</name>
</gene>
<feature type="compositionally biased region" description="Low complexity" evidence="1">
    <location>
        <begin position="110"/>
        <end position="125"/>
    </location>
</feature>
<organism evidence="2 3">
    <name type="scientific">Monosporascus cannonballus</name>
    <dbReference type="NCBI Taxonomy" id="155416"/>
    <lineage>
        <taxon>Eukaryota</taxon>
        <taxon>Fungi</taxon>
        <taxon>Dikarya</taxon>
        <taxon>Ascomycota</taxon>
        <taxon>Pezizomycotina</taxon>
        <taxon>Sordariomycetes</taxon>
        <taxon>Xylariomycetidae</taxon>
        <taxon>Xylariales</taxon>
        <taxon>Xylariales incertae sedis</taxon>
        <taxon>Monosporascus</taxon>
    </lineage>
</organism>
<sequence>MTTGSAGATPAEAPGQPVTAAAAEAPEENGDARSGSSGLEPGESFAVTEDGRFVLGAAFQVPIREEALRDAGNASGMAWVADPTNGDVIAVDDFVPLMSGGRSVEGAPAGVNNGVSISSNGNSSNGNGGGNGANGDNSNTSSSSQE</sequence>
<dbReference type="Proteomes" id="UP000294003">
    <property type="component" value="Unassembled WGS sequence"/>
</dbReference>
<evidence type="ECO:0008006" key="4">
    <source>
        <dbReference type="Google" id="ProtNLM"/>
    </source>
</evidence>
<dbReference type="EMBL" id="QJNS01000211">
    <property type="protein sequence ID" value="RYO82636.1"/>
    <property type="molecule type" value="Genomic_DNA"/>
</dbReference>